<feature type="transmembrane region" description="Helical" evidence="9">
    <location>
        <begin position="16"/>
        <end position="39"/>
    </location>
</feature>
<evidence type="ECO:0000256" key="3">
    <source>
        <dbReference type="ARBA" id="ARBA00022475"/>
    </source>
</evidence>
<feature type="transmembrane region" description="Helical" evidence="9">
    <location>
        <begin position="51"/>
        <end position="71"/>
    </location>
</feature>
<keyword evidence="8 9" id="KW-0472">Membrane</keyword>
<keyword evidence="2" id="KW-0813">Transport</keyword>
<evidence type="ECO:0000313" key="10">
    <source>
        <dbReference type="EMBL" id="VTR22044.1"/>
    </source>
</evidence>
<dbReference type="AlphaFoldDB" id="A0A4U9TZP2"/>
<evidence type="ECO:0000256" key="1">
    <source>
        <dbReference type="ARBA" id="ARBA00004651"/>
    </source>
</evidence>
<comment type="subcellular location">
    <subcellularLocation>
        <location evidence="1">Cell membrane</location>
        <topology evidence="1">Multi-pass membrane protein</topology>
    </subcellularLocation>
</comment>
<evidence type="ECO:0000256" key="2">
    <source>
        <dbReference type="ARBA" id="ARBA00022448"/>
    </source>
</evidence>
<keyword evidence="3" id="KW-1003">Cell membrane</keyword>
<dbReference type="Pfam" id="PF03611">
    <property type="entry name" value="EIIC-GAT"/>
    <property type="match status" value="1"/>
</dbReference>
<keyword evidence="5" id="KW-0598">Phosphotransferase system</keyword>
<organism evidence="10">
    <name type="scientific">Serratia fonticola</name>
    <dbReference type="NCBI Taxonomy" id="47917"/>
    <lineage>
        <taxon>Bacteria</taxon>
        <taxon>Pseudomonadati</taxon>
        <taxon>Pseudomonadota</taxon>
        <taxon>Gammaproteobacteria</taxon>
        <taxon>Enterobacterales</taxon>
        <taxon>Yersiniaceae</taxon>
        <taxon>Serratia</taxon>
    </lineage>
</organism>
<dbReference type="PANTHER" id="PTHR37324">
    <property type="entry name" value="PTS SYSTEM GALACTITOL-SPECIFIC EIIC COMPONENT"/>
    <property type="match status" value="1"/>
</dbReference>
<evidence type="ECO:0000256" key="9">
    <source>
        <dbReference type="SAM" id="Phobius"/>
    </source>
</evidence>
<evidence type="ECO:0000256" key="7">
    <source>
        <dbReference type="ARBA" id="ARBA00022989"/>
    </source>
</evidence>
<keyword evidence="4" id="KW-0762">Sugar transport</keyword>
<keyword evidence="7 9" id="KW-1133">Transmembrane helix</keyword>
<dbReference type="GO" id="GO:0005886">
    <property type="term" value="C:plasma membrane"/>
    <property type="evidence" value="ECO:0007669"/>
    <property type="project" value="UniProtKB-SubCell"/>
</dbReference>
<sequence length="85" mass="9046">MINKIDLNLSKIEAKLGFFGSPLAMGAILGVIIGMLGALPFSEIIKSGMNFAAVMVLLPTMAGVLVSGLVADYRDRFRMGQKAFP</sequence>
<protein>
    <submittedName>
        <fullName evidence="10">PTS system, galactitol-specific IIC component</fullName>
    </submittedName>
</protein>
<name>A0A4U9TZP2_SERFO</name>
<dbReference type="EMBL" id="CABEEZ010000027">
    <property type="protein sequence ID" value="VTR22044.1"/>
    <property type="molecule type" value="Genomic_DNA"/>
</dbReference>
<evidence type="ECO:0000256" key="5">
    <source>
        <dbReference type="ARBA" id="ARBA00022683"/>
    </source>
</evidence>
<evidence type="ECO:0000256" key="4">
    <source>
        <dbReference type="ARBA" id="ARBA00022597"/>
    </source>
</evidence>
<evidence type="ECO:0000256" key="8">
    <source>
        <dbReference type="ARBA" id="ARBA00023136"/>
    </source>
</evidence>
<reference evidence="10" key="1">
    <citation type="submission" date="2019-05" db="EMBL/GenBank/DDBJ databases">
        <authorList>
            <consortium name="Pathogen Informatics"/>
        </authorList>
    </citation>
    <scope>NUCLEOTIDE SEQUENCE [LARGE SCALE GENOMIC DNA]</scope>
    <source>
        <strain evidence="10">NCTC12965</strain>
    </source>
</reference>
<dbReference type="GO" id="GO:0015577">
    <property type="term" value="F:galactitol transmembrane transporter activity"/>
    <property type="evidence" value="ECO:0007669"/>
    <property type="project" value="InterPro"/>
</dbReference>
<proteinExistence type="predicted"/>
<evidence type="ECO:0000256" key="6">
    <source>
        <dbReference type="ARBA" id="ARBA00022692"/>
    </source>
</evidence>
<dbReference type="PANTHER" id="PTHR37324:SF2">
    <property type="entry name" value="PTS SYSTEM GALACTITOL-SPECIFIC EIIC COMPONENT"/>
    <property type="match status" value="1"/>
</dbReference>
<accession>A0A4U9TZP2</accession>
<keyword evidence="6 9" id="KW-0812">Transmembrane</keyword>
<dbReference type="InterPro" id="IPR004703">
    <property type="entry name" value="PTS_sugar-sp_permease"/>
</dbReference>
<dbReference type="InterPro" id="IPR013853">
    <property type="entry name" value="EIIC-GAT"/>
</dbReference>
<dbReference type="GO" id="GO:0009401">
    <property type="term" value="P:phosphoenolpyruvate-dependent sugar phosphotransferase system"/>
    <property type="evidence" value="ECO:0007669"/>
    <property type="project" value="UniProtKB-KW"/>
</dbReference>
<gene>
    <name evidence="10" type="ORF">NCTC12965_01416</name>
</gene>